<proteinExistence type="inferred from homology"/>
<dbReference type="Pfam" id="PF01509">
    <property type="entry name" value="TruB_N"/>
    <property type="match status" value="1"/>
</dbReference>
<evidence type="ECO:0000256" key="5">
    <source>
        <dbReference type="HAMAP-Rule" id="MF_01080"/>
    </source>
</evidence>
<feature type="domain" description="tRNA pseudouridylate synthase B C-terminal" evidence="7">
    <location>
        <begin position="172"/>
        <end position="213"/>
    </location>
</feature>
<gene>
    <name evidence="5" type="primary">truB</name>
    <name evidence="8" type="ORF">GPICK_07875</name>
</gene>
<dbReference type="InterPro" id="IPR002501">
    <property type="entry name" value="PsdUridine_synth_N"/>
</dbReference>
<evidence type="ECO:0000313" key="9">
    <source>
        <dbReference type="Proteomes" id="UP000057609"/>
    </source>
</evidence>
<dbReference type="PANTHER" id="PTHR13767:SF2">
    <property type="entry name" value="PSEUDOURIDYLATE SYNTHASE TRUB1"/>
    <property type="match status" value="1"/>
</dbReference>
<dbReference type="HAMAP" id="MF_01080">
    <property type="entry name" value="TruB_bact"/>
    <property type="match status" value="1"/>
</dbReference>
<dbReference type="Pfam" id="PF16198">
    <property type="entry name" value="TruB_C_2"/>
    <property type="match status" value="1"/>
</dbReference>
<comment type="catalytic activity">
    <reaction evidence="1 5">
        <text>uridine(55) in tRNA = pseudouridine(55) in tRNA</text>
        <dbReference type="Rhea" id="RHEA:42532"/>
        <dbReference type="Rhea" id="RHEA-COMP:10101"/>
        <dbReference type="Rhea" id="RHEA-COMP:10102"/>
        <dbReference type="ChEBI" id="CHEBI:65314"/>
        <dbReference type="ChEBI" id="CHEBI:65315"/>
        <dbReference type="EC" id="5.4.99.25"/>
    </reaction>
</comment>
<comment type="function">
    <text evidence="5">Responsible for synthesis of pseudouridine from uracil-55 in the psi GC loop of transfer RNAs.</text>
</comment>
<dbReference type="InterPro" id="IPR014780">
    <property type="entry name" value="tRNA_psdUridine_synth_TruB"/>
</dbReference>
<evidence type="ECO:0000259" key="7">
    <source>
        <dbReference type="Pfam" id="PF16198"/>
    </source>
</evidence>
<dbReference type="Proteomes" id="UP000057609">
    <property type="component" value="Chromosome"/>
</dbReference>
<dbReference type="GO" id="GO:1990481">
    <property type="term" value="P:mRNA pseudouridine synthesis"/>
    <property type="evidence" value="ECO:0007669"/>
    <property type="project" value="TreeGrafter"/>
</dbReference>
<feature type="domain" description="Pseudouridine synthase II N-terminal" evidence="6">
    <location>
        <begin position="23"/>
        <end position="171"/>
    </location>
</feature>
<keyword evidence="3 5" id="KW-0819">tRNA processing</keyword>
<evidence type="ECO:0000313" key="8">
    <source>
        <dbReference type="EMBL" id="AJE03278.1"/>
    </source>
</evidence>
<feature type="active site" description="Nucleophile" evidence="5">
    <location>
        <position position="38"/>
    </location>
</feature>
<dbReference type="NCBIfam" id="TIGR00431">
    <property type="entry name" value="TruB"/>
    <property type="match status" value="1"/>
</dbReference>
<dbReference type="STRING" id="345632.GPICK_07875"/>
<sequence length="305" mass="33427">MDGFIVLDKPVGITSHDVVSAVRRTLRQKKAGHTGTLDPFATGVLPVAIGEGTKAIPFLDEGIKEYQATMVLGSVTDTQDCTGTVIRQSEWEDLAPERIVAAIQSFVGRQSQLPPMFSAVKRNGVPLYKLARKGEEVERTARDIEIYSIAVELVELPLVTFTVSCSRGTYVRALASDIGEALGCGAHLTALRRTKSGPFVIDHALRLDEFRRIAEAGDIERHVTAPGEALDHLRMLCLADEGAERVRHGMAPRLSDFTAMLENVRVGEQLRLTYGGHLLAIAESRGALWSENSKNLRLIRVFNEV</sequence>
<dbReference type="RefSeq" id="WP_039741928.1">
    <property type="nucleotide sequence ID" value="NZ_CP009788.1"/>
</dbReference>
<evidence type="ECO:0000256" key="4">
    <source>
        <dbReference type="ARBA" id="ARBA00023235"/>
    </source>
</evidence>
<keyword evidence="4 5" id="KW-0413">Isomerase</keyword>
<dbReference type="PANTHER" id="PTHR13767">
    <property type="entry name" value="TRNA-PSEUDOURIDINE SYNTHASE"/>
    <property type="match status" value="1"/>
</dbReference>
<protein>
    <recommendedName>
        <fullName evidence="5">tRNA pseudouridine synthase B</fullName>
        <ecNumber evidence="5">5.4.99.25</ecNumber>
    </recommendedName>
    <alternativeName>
        <fullName evidence="5">tRNA pseudouridine(55) synthase</fullName>
        <shortName evidence="5">Psi55 synthase</shortName>
    </alternativeName>
    <alternativeName>
        <fullName evidence="5">tRNA pseudouridylate synthase</fullName>
    </alternativeName>
    <alternativeName>
        <fullName evidence="5">tRNA-uridine isomerase</fullName>
    </alternativeName>
</protein>
<evidence type="ECO:0000259" key="6">
    <source>
        <dbReference type="Pfam" id="PF01509"/>
    </source>
</evidence>
<keyword evidence="9" id="KW-1185">Reference proteome</keyword>
<dbReference type="GO" id="GO:0003723">
    <property type="term" value="F:RNA binding"/>
    <property type="evidence" value="ECO:0007669"/>
    <property type="project" value="InterPro"/>
</dbReference>
<dbReference type="GO" id="GO:0031119">
    <property type="term" value="P:tRNA pseudouridine synthesis"/>
    <property type="evidence" value="ECO:0007669"/>
    <property type="project" value="UniProtKB-UniRule"/>
</dbReference>
<dbReference type="Gene3D" id="3.30.2350.10">
    <property type="entry name" value="Pseudouridine synthase"/>
    <property type="match status" value="1"/>
</dbReference>
<name>A0A0B5B968_9BACT</name>
<dbReference type="CDD" id="cd02573">
    <property type="entry name" value="PseudoU_synth_EcTruB"/>
    <property type="match status" value="1"/>
</dbReference>
<evidence type="ECO:0000256" key="3">
    <source>
        <dbReference type="ARBA" id="ARBA00022694"/>
    </source>
</evidence>
<dbReference type="EMBL" id="CP009788">
    <property type="protein sequence ID" value="AJE03278.1"/>
    <property type="molecule type" value="Genomic_DNA"/>
</dbReference>
<accession>A0A0B5B968</accession>
<dbReference type="SUPFAM" id="SSF55120">
    <property type="entry name" value="Pseudouridine synthase"/>
    <property type="match status" value="1"/>
</dbReference>
<dbReference type="InterPro" id="IPR020103">
    <property type="entry name" value="PsdUridine_synth_cat_dom_sf"/>
</dbReference>
<dbReference type="HOGENOM" id="CLU_032087_0_3_7"/>
<dbReference type="KEGG" id="gpi:GPICK_07875"/>
<dbReference type="EC" id="5.4.99.25" evidence="5"/>
<dbReference type="AlphaFoldDB" id="A0A0B5B968"/>
<reference evidence="8 9" key="1">
    <citation type="journal article" date="2015" name="Genome Announc.">
        <title>Complete Genome of Geobacter pickeringii G13T, a Metal-Reducing Isolate from Sedimentary Kaolin Deposits.</title>
        <authorList>
            <person name="Badalamenti J.P."/>
            <person name="Bond D.R."/>
        </authorList>
    </citation>
    <scope>NUCLEOTIDE SEQUENCE [LARGE SCALE GENOMIC DNA]</scope>
    <source>
        <strain evidence="8 9">G13</strain>
    </source>
</reference>
<dbReference type="OrthoDB" id="9802309at2"/>
<dbReference type="InterPro" id="IPR032819">
    <property type="entry name" value="TruB_C"/>
</dbReference>
<dbReference type="GO" id="GO:0160148">
    <property type="term" value="F:tRNA pseudouridine(55) synthase activity"/>
    <property type="evidence" value="ECO:0007669"/>
    <property type="project" value="UniProtKB-EC"/>
</dbReference>
<evidence type="ECO:0000256" key="1">
    <source>
        <dbReference type="ARBA" id="ARBA00000385"/>
    </source>
</evidence>
<organism evidence="8 9">
    <name type="scientific">Geobacter pickeringii</name>
    <dbReference type="NCBI Taxonomy" id="345632"/>
    <lineage>
        <taxon>Bacteria</taxon>
        <taxon>Pseudomonadati</taxon>
        <taxon>Thermodesulfobacteriota</taxon>
        <taxon>Desulfuromonadia</taxon>
        <taxon>Geobacterales</taxon>
        <taxon>Geobacteraceae</taxon>
        <taxon>Geobacter</taxon>
    </lineage>
</organism>
<evidence type="ECO:0000256" key="2">
    <source>
        <dbReference type="ARBA" id="ARBA00005642"/>
    </source>
</evidence>
<comment type="similarity">
    <text evidence="2 5">Belongs to the pseudouridine synthase TruB family. Type 1 subfamily.</text>
</comment>